<organism evidence="3 4">
    <name type="scientific">Abyssalbus ytuae</name>
    <dbReference type="NCBI Taxonomy" id="2926907"/>
    <lineage>
        <taxon>Bacteria</taxon>
        <taxon>Pseudomonadati</taxon>
        <taxon>Bacteroidota</taxon>
        <taxon>Flavobacteriia</taxon>
        <taxon>Flavobacteriales</taxon>
        <taxon>Flavobacteriaceae</taxon>
        <taxon>Abyssalbus</taxon>
    </lineage>
</organism>
<sequence length="487" mass="54895">MKNIFKGYFLITSLFFIGLFTSCSNDDDNSQSVTLNNEVNDFVWKGLNEIYLWQQDVPNLADNKFSSEESYFSFLNSYNDPESLFYDLLYQYGQVDKFSFIVDDYVELENSFSGISKSNGVDFRLGTIRDSNNVFGYVRYIVNNSDASGKDIHRGDFFMEVDGQQLTIDNYSSLLFGSNDTYTLGMATVENSTIALNGKTVELTKTELTENPILINKVLDIDGNKIGYLMYNSFIADFDNELNDVFGEFKAQGISDLVLDLRYNPGGRVSTAIYLSGMITGQFTDEIFSTEIWNNKYQTYFEQTQPDFLINKFTDKLSDNTSINSLNLNKVYILTTEGSASASELVINCLEPYIDIVHIGETTTGKYTASVTLYDSENFDRDNANPNHTYALQPLVLKSANANGKTDYYDGLTPDISIDEEITNMGILGETDEPYLAEAIYQITGISSKSVSKKKKLLNFKGIADVKDFSPIGKEMYIDLEKIKAKK</sequence>
<gene>
    <name evidence="3" type="ORF">MQE35_02700</name>
</gene>
<dbReference type="SMART" id="SM00245">
    <property type="entry name" value="TSPc"/>
    <property type="match status" value="1"/>
</dbReference>
<dbReference type="PANTHER" id="PTHR32060:SF30">
    <property type="entry name" value="CARBOXY-TERMINAL PROCESSING PROTEASE CTPA"/>
    <property type="match status" value="1"/>
</dbReference>
<dbReference type="Gene3D" id="3.30.750.170">
    <property type="match status" value="1"/>
</dbReference>
<dbReference type="CDD" id="cd07561">
    <property type="entry name" value="Peptidase_S41_CPP_like"/>
    <property type="match status" value="1"/>
</dbReference>
<dbReference type="Pfam" id="PF03572">
    <property type="entry name" value="Peptidase_S41"/>
    <property type="match status" value="1"/>
</dbReference>
<dbReference type="GO" id="GO:0007165">
    <property type="term" value="P:signal transduction"/>
    <property type="evidence" value="ECO:0007669"/>
    <property type="project" value="TreeGrafter"/>
</dbReference>
<dbReference type="GO" id="GO:0008236">
    <property type="term" value="F:serine-type peptidase activity"/>
    <property type="evidence" value="ECO:0007669"/>
    <property type="project" value="InterPro"/>
</dbReference>
<dbReference type="Proteomes" id="UP000831290">
    <property type="component" value="Chromosome"/>
</dbReference>
<dbReference type="PANTHER" id="PTHR32060">
    <property type="entry name" value="TAIL-SPECIFIC PROTEASE"/>
    <property type="match status" value="1"/>
</dbReference>
<dbReference type="KEGG" id="fbm:MQE35_02700"/>
<dbReference type="InterPro" id="IPR005151">
    <property type="entry name" value="Tail-specific_protease"/>
</dbReference>
<evidence type="ECO:0000259" key="2">
    <source>
        <dbReference type="SMART" id="SM00245"/>
    </source>
</evidence>
<feature type="signal peptide" evidence="1">
    <location>
        <begin position="1"/>
        <end position="25"/>
    </location>
</feature>
<dbReference type="AlphaFoldDB" id="A0A9E6ZZV7"/>
<dbReference type="InterPro" id="IPR041613">
    <property type="entry name" value="Pept_S41_N"/>
</dbReference>
<accession>A0A9E6ZZV7</accession>
<evidence type="ECO:0000313" key="4">
    <source>
        <dbReference type="Proteomes" id="UP000831290"/>
    </source>
</evidence>
<dbReference type="GO" id="GO:0030288">
    <property type="term" value="C:outer membrane-bounded periplasmic space"/>
    <property type="evidence" value="ECO:0007669"/>
    <property type="project" value="TreeGrafter"/>
</dbReference>
<dbReference type="Pfam" id="PF18294">
    <property type="entry name" value="Pept_S41_N"/>
    <property type="match status" value="1"/>
</dbReference>
<keyword evidence="1" id="KW-0732">Signal</keyword>
<dbReference type="SUPFAM" id="SSF52096">
    <property type="entry name" value="ClpP/crotonase"/>
    <property type="match status" value="1"/>
</dbReference>
<protein>
    <submittedName>
        <fullName evidence="3">S41 family peptidase</fullName>
    </submittedName>
</protein>
<evidence type="ECO:0000313" key="3">
    <source>
        <dbReference type="EMBL" id="UOB18217.1"/>
    </source>
</evidence>
<dbReference type="Gene3D" id="3.90.226.10">
    <property type="entry name" value="2-enoyl-CoA Hydratase, Chain A, domain 1"/>
    <property type="match status" value="1"/>
</dbReference>
<dbReference type="PROSITE" id="PS51257">
    <property type="entry name" value="PROKAR_LIPOPROTEIN"/>
    <property type="match status" value="1"/>
</dbReference>
<feature type="chain" id="PRO_5039030813" evidence="1">
    <location>
        <begin position="26"/>
        <end position="487"/>
    </location>
</feature>
<keyword evidence="4" id="KW-1185">Reference proteome</keyword>
<proteinExistence type="predicted"/>
<dbReference type="GO" id="GO:0004175">
    <property type="term" value="F:endopeptidase activity"/>
    <property type="evidence" value="ECO:0007669"/>
    <property type="project" value="TreeGrafter"/>
</dbReference>
<dbReference type="Gene3D" id="2.30.42.10">
    <property type="match status" value="1"/>
</dbReference>
<dbReference type="EMBL" id="CP094358">
    <property type="protein sequence ID" value="UOB18217.1"/>
    <property type="molecule type" value="Genomic_DNA"/>
</dbReference>
<feature type="domain" description="Tail specific protease" evidence="2">
    <location>
        <begin position="198"/>
        <end position="419"/>
    </location>
</feature>
<evidence type="ECO:0000256" key="1">
    <source>
        <dbReference type="SAM" id="SignalP"/>
    </source>
</evidence>
<dbReference type="InterPro" id="IPR036034">
    <property type="entry name" value="PDZ_sf"/>
</dbReference>
<reference evidence="3" key="1">
    <citation type="submission" date="2022-03" db="EMBL/GenBank/DDBJ databases">
        <title>Description of Abyssus ytuae gen. nov., sp. nov., a novel member of the family Flavobacteriaceae isolated from the sediment of Mariana Trench.</title>
        <authorList>
            <person name="Zhang J."/>
            <person name="Xu X."/>
        </authorList>
    </citation>
    <scope>NUCLEOTIDE SEQUENCE</scope>
    <source>
        <strain evidence="3">MT3330</strain>
    </source>
</reference>
<dbReference type="InterPro" id="IPR029045">
    <property type="entry name" value="ClpP/crotonase-like_dom_sf"/>
</dbReference>
<dbReference type="RefSeq" id="WP_255844273.1">
    <property type="nucleotide sequence ID" value="NZ_CP094358.1"/>
</dbReference>
<name>A0A9E6ZZV7_9FLAO</name>
<dbReference type="GO" id="GO:0006508">
    <property type="term" value="P:proteolysis"/>
    <property type="evidence" value="ECO:0007669"/>
    <property type="project" value="InterPro"/>
</dbReference>